<dbReference type="InterPro" id="IPR051575">
    <property type="entry name" value="Myb-like_DNA-bd"/>
</dbReference>
<dbReference type="CDD" id="cd00167">
    <property type="entry name" value="SANT"/>
    <property type="match status" value="2"/>
</dbReference>
<dbReference type="Pfam" id="PF13921">
    <property type="entry name" value="Myb_DNA-bind_6"/>
    <property type="match status" value="1"/>
</dbReference>
<feature type="region of interest" description="Disordered" evidence="5">
    <location>
        <begin position="333"/>
        <end position="358"/>
    </location>
</feature>
<evidence type="ECO:0000313" key="9">
    <source>
        <dbReference type="Proteomes" id="UP001470230"/>
    </source>
</evidence>
<keyword evidence="4" id="KW-0539">Nucleus</keyword>
<dbReference type="InterPro" id="IPR009057">
    <property type="entry name" value="Homeodomain-like_sf"/>
</dbReference>
<dbReference type="Gene3D" id="1.10.10.60">
    <property type="entry name" value="Homeodomain-like"/>
    <property type="match status" value="2"/>
</dbReference>
<evidence type="ECO:0000256" key="1">
    <source>
        <dbReference type="ARBA" id="ARBA00023015"/>
    </source>
</evidence>
<feature type="compositionally biased region" description="Low complexity" evidence="5">
    <location>
        <begin position="23"/>
        <end position="46"/>
    </location>
</feature>
<evidence type="ECO:0000256" key="2">
    <source>
        <dbReference type="ARBA" id="ARBA00023125"/>
    </source>
</evidence>
<dbReference type="InterPro" id="IPR017930">
    <property type="entry name" value="Myb_dom"/>
</dbReference>
<feature type="domain" description="Myb-like" evidence="6">
    <location>
        <begin position="160"/>
        <end position="211"/>
    </location>
</feature>
<dbReference type="PROSITE" id="PS50090">
    <property type="entry name" value="MYB_LIKE"/>
    <property type="match status" value="2"/>
</dbReference>
<feature type="compositionally biased region" description="Polar residues" evidence="5">
    <location>
        <begin position="1"/>
        <end position="18"/>
    </location>
</feature>
<organism evidence="8 9">
    <name type="scientific">Tritrichomonas musculus</name>
    <dbReference type="NCBI Taxonomy" id="1915356"/>
    <lineage>
        <taxon>Eukaryota</taxon>
        <taxon>Metamonada</taxon>
        <taxon>Parabasalia</taxon>
        <taxon>Tritrichomonadida</taxon>
        <taxon>Tritrichomonadidae</taxon>
        <taxon>Tritrichomonas</taxon>
    </lineage>
</organism>
<gene>
    <name evidence="8" type="ORF">M9Y10_023162</name>
</gene>
<evidence type="ECO:0000256" key="5">
    <source>
        <dbReference type="SAM" id="MobiDB-lite"/>
    </source>
</evidence>
<keyword evidence="1" id="KW-0805">Transcription regulation</keyword>
<dbReference type="SUPFAM" id="SSF46689">
    <property type="entry name" value="Homeodomain-like"/>
    <property type="match status" value="1"/>
</dbReference>
<dbReference type="EMBL" id="JAPFFF010000003">
    <property type="protein sequence ID" value="KAK8894725.1"/>
    <property type="molecule type" value="Genomic_DNA"/>
</dbReference>
<sequence length="358" mass="40189">MAEPPQSLQTNIQQTQAADDQGNIQSNSNNNLNNNQIEISSESPNNMQNNNHEIVHSITTIQQQTIITPIQPIQNSEDAFNPNPQYASFPPNGNFAIQAAATIANQHPQQLQQNTKNKNIIKSNPINLNVNQVLTSISSFQNFNPFNPVNTINGITYGTKKAISRHKFSIDEDNLLRNLVNEHGTTNWRFIADNMVGRNARQCRDRWKNYLMPGIKNVPWTPEEDMLLEEKYAALGSQWARIAKYFPNRTDINVKNRWATRSGRMNKAQPIADLHAGNANDSGEISMKRNSPPPEIINSIHNAIDAIQGRTFSAEVPSITCNLKNDNLEVNNNKQMNEEEEDFADDESPKYGGGSNSK</sequence>
<evidence type="ECO:0000256" key="3">
    <source>
        <dbReference type="ARBA" id="ARBA00023163"/>
    </source>
</evidence>
<feature type="domain" description="HTH myb-type" evidence="7">
    <location>
        <begin position="216"/>
        <end position="258"/>
    </location>
</feature>
<name>A0ABR2KXJ0_9EUKA</name>
<evidence type="ECO:0000313" key="8">
    <source>
        <dbReference type="EMBL" id="KAK8894725.1"/>
    </source>
</evidence>
<keyword evidence="3" id="KW-0804">Transcription</keyword>
<feature type="domain" description="HTH myb-type" evidence="7">
    <location>
        <begin position="160"/>
        <end position="215"/>
    </location>
</feature>
<protein>
    <recommendedName>
        <fullName evidence="10">Myb-like DNA-binding domain containing protein</fullName>
    </recommendedName>
</protein>
<keyword evidence="9" id="KW-1185">Reference proteome</keyword>
<evidence type="ECO:0000259" key="7">
    <source>
        <dbReference type="PROSITE" id="PS51294"/>
    </source>
</evidence>
<dbReference type="PANTHER" id="PTHR46621:SF1">
    <property type="entry name" value="SNRNA-ACTIVATING PROTEIN COMPLEX SUBUNIT 4"/>
    <property type="match status" value="1"/>
</dbReference>
<evidence type="ECO:0000256" key="4">
    <source>
        <dbReference type="ARBA" id="ARBA00023242"/>
    </source>
</evidence>
<feature type="domain" description="Myb-like" evidence="6">
    <location>
        <begin position="212"/>
        <end position="262"/>
    </location>
</feature>
<dbReference type="Proteomes" id="UP001470230">
    <property type="component" value="Unassembled WGS sequence"/>
</dbReference>
<evidence type="ECO:0000259" key="6">
    <source>
        <dbReference type="PROSITE" id="PS50090"/>
    </source>
</evidence>
<dbReference type="SMART" id="SM00717">
    <property type="entry name" value="SANT"/>
    <property type="match status" value="2"/>
</dbReference>
<comment type="caution">
    <text evidence="8">The sequence shown here is derived from an EMBL/GenBank/DDBJ whole genome shotgun (WGS) entry which is preliminary data.</text>
</comment>
<feature type="region of interest" description="Disordered" evidence="5">
    <location>
        <begin position="1"/>
        <end position="50"/>
    </location>
</feature>
<keyword evidence="2" id="KW-0238">DNA-binding</keyword>
<proteinExistence type="predicted"/>
<dbReference type="PROSITE" id="PS51294">
    <property type="entry name" value="HTH_MYB"/>
    <property type="match status" value="2"/>
</dbReference>
<dbReference type="InterPro" id="IPR001005">
    <property type="entry name" value="SANT/Myb"/>
</dbReference>
<evidence type="ECO:0008006" key="10">
    <source>
        <dbReference type="Google" id="ProtNLM"/>
    </source>
</evidence>
<reference evidence="8 9" key="1">
    <citation type="submission" date="2024-04" db="EMBL/GenBank/DDBJ databases">
        <title>Tritrichomonas musculus Genome.</title>
        <authorList>
            <person name="Alves-Ferreira E."/>
            <person name="Grigg M."/>
            <person name="Lorenzi H."/>
            <person name="Galac M."/>
        </authorList>
    </citation>
    <scope>NUCLEOTIDE SEQUENCE [LARGE SCALE GENOMIC DNA]</scope>
    <source>
        <strain evidence="8 9">EAF2021</strain>
    </source>
</reference>
<accession>A0ABR2KXJ0</accession>
<dbReference type="PANTHER" id="PTHR46621">
    <property type="entry name" value="SNRNA-ACTIVATING PROTEIN COMPLEX SUBUNIT 4"/>
    <property type="match status" value="1"/>
</dbReference>